<protein>
    <recommendedName>
        <fullName evidence="4">o-succinylbenzoate synthase</fullName>
        <ecNumber evidence="4">4.2.1.113</ecNumber>
    </recommendedName>
</protein>
<dbReference type="SUPFAM" id="SSF51604">
    <property type="entry name" value="Enolase C-terminal domain-like"/>
    <property type="match status" value="1"/>
</dbReference>
<keyword evidence="7" id="KW-1185">Reference proteome</keyword>
<dbReference type="PANTHER" id="PTHR48073">
    <property type="entry name" value="O-SUCCINYLBENZOATE SYNTHASE-RELATED"/>
    <property type="match status" value="1"/>
</dbReference>
<evidence type="ECO:0000256" key="1">
    <source>
        <dbReference type="ARBA" id="ARBA00022723"/>
    </source>
</evidence>
<comment type="caution">
    <text evidence="6">The sequence shown here is derived from an EMBL/GenBank/DDBJ whole genome shotgun (WGS) entry which is preliminary data.</text>
</comment>
<dbReference type="GO" id="GO:0043748">
    <property type="term" value="F:O-succinylbenzoate synthase activity"/>
    <property type="evidence" value="ECO:0007669"/>
    <property type="project" value="UniProtKB-EC"/>
</dbReference>
<reference evidence="6 7" key="1">
    <citation type="submission" date="2019-03" db="EMBL/GenBank/DDBJ databases">
        <title>Genomic Encyclopedia of Archaeal and Bacterial Type Strains, Phase II (KMG-II): from individual species to whole genera.</title>
        <authorList>
            <person name="Goeker M."/>
        </authorList>
    </citation>
    <scope>NUCLEOTIDE SEQUENCE [LARGE SCALE GENOMIC DNA]</scope>
    <source>
        <strain evidence="6 7">RL-C</strain>
    </source>
</reference>
<evidence type="ECO:0000313" key="6">
    <source>
        <dbReference type="EMBL" id="TCN62225.1"/>
    </source>
</evidence>
<dbReference type="EC" id="4.2.1.113" evidence="4"/>
<dbReference type="InterPro" id="IPR036849">
    <property type="entry name" value="Enolase-like_C_sf"/>
</dbReference>
<dbReference type="EMBL" id="SLWB01000019">
    <property type="protein sequence ID" value="TCN62225.1"/>
    <property type="molecule type" value="Genomic_DNA"/>
</dbReference>
<dbReference type="GO" id="GO:0016854">
    <property type="term" value="F:racemase and epimerase activity"/>
    <property type="evidence" value="ECO:0007669"/>
    <property type="project" value="UniProtKB-ARBA"/>
</dbReference>
<dbReference type="AlphaFoldDB" id="A0A4R2E499"/>
<dbReference type="GO" id="GO:0046872">
    <property type="term" value="F:metal ion binding"/>
    <property type="evidence" value="ECO:0007669"/>
    <property type="project" value="UniProtKB-KW"/>
</dbReference>
<keyword evidence="3" id="KW-0456">Lyase</keyword>
<name>A0A4R2E499_9BACT</name>
<dbReference type="SUPFAM" id="SSF54826">
    <property type="entry name" value="Enolase N-terminal domain-like"/>
    <property type="match status" value="1"/>
</dbReference>
<dbReference type="Pfam" id="PF13378">
    <property type="entry name" value="MR_MLE_C"/>
    <property type="match status" value="1"/>
</dbReference>
<dbReference type="RefSeq" id="WP_131840461.1">
    <property type="nucleotide sequence ID" value="NZ_SLWB01000019.1"/>
</dbReference>
<dbReference type="Gene3D" id="3.20.20.120">
    <property type="entry name" value="Enolase-like C-terminal domain"/>
    <property type="match status" value="1"/>
</dbReference>
<dbReference type="GO" id="GO:0009063">
    <property type="term" value="P:amino acid catabolic process"/>
    <property type="evidence" value="ECO:0007669"/>
    <property type="project" value="InterPro"/>
</dbReference>
<dbReference type="Pfam" id="PF21508">
    <property type="entry name" value="MenC_N"/>
    <property type="match status" value="1"/>
</dbReference>
<dbReference type="InterPro" id="IPR029017">
    <property type="entry name" value="Enolase-like_N"/>
</dbReference>
<evidence type="ECO:0000256" key="3">
    <source>
        <dbReference type="ARBA" id="ARBA00023239"/>
    </source>
</evidence>
<keyword evidence="1" id="KW-0479">Metal-binding</keyword>
<dbReference type="CDD" id="cd03320">
    <property type="entry name" value="OSBS"/>
    <property type="match status" value="1"/>
</dbReference>
<dbReference type="SMART" id="SM00922">
    <property type="entry name" value="MR_MLE"/>
    <property type="match status" value="1"/>
</dbReference>
<dbReference type="PANTHER" id="PTHR48073:SF2">
    <property type="entry name" value="O-SUCCINYLBENZOATE SYNTHASE"/>
    <property type="match status" value="1"/>
</dbReference>
<organism evidence="6 7">
    <name type="scientific">Acetobacteroides hydrogenigenes</name>
    <dbReference type="NCBI Taxonomy" id="979970"/>
    <lineage>
        <taxon>Bacteria</taxon>
        <taxon>Pseudomonadati</taxon>
        <taxon>Bacteroidota</taxon>
        <taxon>Bacteroidia</taxon>
        <taxon>Bacteroidales</taxon>
        <taxon>Rikenellaceae</taxon>
        <taxon>Acetobacteroides</taxon>
    </lineage>
</organism>
<dbReference type="GO" id="GO:0009234">
    <property type="term" value="P:menaquinone biosynthetic process"/>
    <property type="evidence" value="ECO:0007669"/>
    <property type="project" value="UniProtKB-UniRule"/>
</dbReference>
<dbReference type="SFLD" id="SFLDG00180">
    <property type="entry name" value="muconate_cycloisomerase"/>
    <property type="match status" value="1"/>
</dbReference>
<dbReference type="SFLD" id="SFLDS00001">
    <property type="entry name" value="Enolase"/>
    <property type="match status" value="1"/>
</dbReference>
<dbReference type="OrthoDB" id="9766759at2"/>
<gene>
    <name evidence="6" type="ORF">CLV25_11958</name>
</gene>
<dbReference type="NCBIfam" id="TIGR01927">
    <property type="entry name" value="menC_gam_Gplu"/>
    <property type="match status" value="1"/>
</dbReference>
<dbReference type="SFLD" id="SFLDF00009">
    <property type="entry name" value="o-succinylbenzoate_synthase"/>
    <property type="match status" value="1"/>
</dbReference>
<dbReference type="InterPro" id="IPR013342">
    <property type="entry name" value="Mandelate_racemase_C"/>
</dbReference>
<evidence type="ECO:0000313" key="7">
    <source>
        <dbReference type="Proteomes" id="UP000294830"/>
    </source>
</evidence>
<evidence type="ECO:0000259" key="5">
    <source>
        <dbReference type="SMART" id="SM00922"/>
    </source>
</evidence>
<dbReference type="InterPro" id="IPR018110">
    <property type="entry name" value="Mandel_Rmase/mucon_lact_enz_CS"/>
</dbReference>
<dbReference type="InterPro" id="IPR029065">
    <property type="entry name" value="Enolase_C-like"/>
</dbReference>
<dbReference type="InterPro" id="IPR041338">
    <property type="entry name" value="OSBS_N"/>
</dbReference>
<proteinExistence type="predicted"/>
<feature type="domain" description="Mandelate racemase/muconate lactonizing enzyme C-terminal" evidence="5">
    <location>
        <begin position="127"/>
        <end position="225"/>
    </location>
</feature>
<accession>A0A4R2E499</accession>
<keyword evidence="2" id="KW-0460">Magnesium</keyword>
<dbReference type="Proteomes" id="UP000294830">
    <property type="component" value="Unassembled WGS sequence"/>
</dbReference>
<sequence length="348" mass="39056">MNATVVPYTLQFARPAGTSRGVYNIRKSWFIVLRDGSRVGVGECAPLPNLSCDDLPNYEERIDHFCRIIERDGGFDLEELRQYPSILFGFETALRDLHSTNHILWDTPFSRGEQGLTINGLIWMGTHEYMLQQIGEKVEKGFRCLKLKVGAIDFDEELDLIKRIRQRFAPDDLEIRLDANGGFTPANALTRLSDFAKYTIHSIEQPIRAGQIAEMACLVRKTPIPIALDEELIGVNTPSQKRLLLDEINPHYTILKPSLHGGLMGSQEWIDLASERNIGWWITSALESNVGLNAIAQWCASLGVTMPQGLGTGMLFTNNFVSPLYIDGQELMYRNGGVWNLNGIVSSE</sequence>
<dbReference type="Gene3D" id="3.30.390.10">
    <property type="entry name" value="Enolase-like, N-terminal domain"/>
    <property type="match status" value="1"/>
</dbReference>
<evidence type="ECO:0000256" key="4">
    <source>
        <dbReference type="NCBIfam" id="TIGR01927"/>
    </source>
</evidence>
<dbReference type="PROSITE" id="PS00909">
    <property type="entry name" value="MR_MLE_2"/>
    <property type="match status" value="1"/>
</dbReference>
<evidence type="ECO:0000256" key="2">
    <source>
        <dbReference type="ARBA" id="ARBA00022842"/>
    </source>
</evidence>